<dbReference type="Proteomes" id="UP000176967">
    <property type="component" value="Unassembled WGS sequence"/>
</dbReference>
<proteinExistence type="predicted"/>
<protein>
    <recommendedName>
        <fullName evidence="5">Carboxypeptidase regulatory-like domain-containing protein</fullName>
    </recommendedName>
</protein>
<organism evidence="3 4">
    <name type="scientific">candidate division WWE3 bacterium RIFCSPLOWO2_01_FULL_53_14</name>
    <dbReference type="NCBI Taxonomy" id="1802628"/>
    <lineage>
        <taxon>Bacteria</taxon>
        <taxon>Katanobacteria</taxon>
    </lineage>
</organism>
<dbReference type="InterPro" id="IPR010814">
    <property type="entry name" value="DUF1416"/>
</dbReference>
<dbReference type="Pfam" id="PF07210">
    <property type="entry name" value="DUF1416"/>
    <property type="match status" value="1"/>
</dbReference>
<sequence>MRRQLAQILIAPLFLLLLSGIVFAQTRGEGVGALFTNTQGDTTISITNVRTAPWSEVIVENGAEEIQAVAKLDEKGRVNFTFEAESTDVGNLYIYAVDEAGVTKKILIAGTSLSDEVLPPTIVSKDEEGLPEDSIKLIGFSYPGAVVNIHLVSDQGYDQTLNAVADSTTGSWDFTIDSLEGGSYTAAAAAFSGKTSQVSQELTFEIPSAGIIEEGIKLAGLLVAALSDGVSQALENFTQFVQDLPEPVKKAVDATSKAAIPLSLLGILLQSGISTLEDIFALSNRYLLMLVRIPLFPLLLKRRKKKKPWGVLYDSFTKHPISGGLVRLLGEAGNFIDMEITGASGAFSFIPTPGKYKLEALKAGYAFPSQKVGGEKDGEYDHLYRGEMVEILEDQPVVKSSVPLDPRELIKGAKIQRIFRRHGPVINILILIGGLALSGIAYLAIPAVYNQLVAGFYVVTLSLVTADTIKIERTWGIVKDDAGNPVEAVALSLIEIESGRLINRRVTNEQGRYQFVASPGRYRILIASFDWERADQTGYYAGEEILVTAETEILNLPIAVKKKPITALKRRETI</sequence>
<dbReference type="SUPFAM" id="SSF49464">
    <property type="entry name" value="Carboxypeptidase regulatory domain-like"/>
    <property type="match status" value="1"/>
</dbReference>
<dbReference type="SUPFAM" id="SSF49478">
    <property type="entry name" value="Cna protein B-type domain"/>
    <property type="match status" value="1"/>
</dbReference>
<feature type="transmembrane region" description="Helical" evidence="2">
    <location>
        <begin position="451"/>
        <end position="469"/>
    </location>
</feature>
<keyword evidence="2" id="KW-0812">Transmembrane</keyword>
<evidence type="ECO:0000313" key="4">
    <source>
        <dbReference type="Proteomes" id="UP000176967"/>
    </source>
</evidence>
<evidence type="ECO:0000313" key="3">
    <source>
        <dbReference type="EMBL" id="OGC62461.1"/>
    </source>
</evidence>
<name>A0A1F4VZ71_UNCKA</name>
<keyword evidence="2" id="KW-0472">Membrane</keyword>
<gene>
    <name evidence="3" type="ORF">A2890_00525</name>
</gene>
<keyword evidence="2" id="KW-1133">Transmembrane helix</keyword>
<reference evidence="3 4" key="1">
    <citation type="journal article" date="2016" name="Nat. Commun.">
        <title>Thousands of microbial genomes shed light on interconnected biogeochemical processes in an aquifer system.</title>
        <authorList>
            <person name="Anantharaman K."/>
            <person name="Brown C.T."/>
            <person name="Hug L.A."/>
            <person name="Sharon I."/>
            <person name="Castelle C.J."/>
            <person name="Probst A.J."/>
            <person name="Thomas B.C."/>
            <person name="Singh A."/>
            <person name="Wilkins M.J."/>
            <person name="Karaoz U."/>
            <person name="Brodie E.L."/>
            <person name="Williams K.H."/>
            <person name="Hubbard S.S."/>
            <person name="Banfield J.F."/>
        </authorList>
    </citation>
    <scope>NUCLEOTIDE SEQUENCE [LARGE SCALE GENOMIC DNA]</scope>
</reference>
<evidence type="ECO:0000256" key="1">
    <source>
        <dbReference type="ARBA" id="ARBA00022843"/>
    </source>
</evidence>
<feature type="transmembrane region" description="Helical" evidence="2">
    <location>
        <begin position="425"/>
        <end position="445"/>
    </location>
</feature>
<evidence type="ECO:0000256" key="2">
    <source>
        <dbReference type="SAM" id="Phobius"/>
    </source>
</evidence>
<dbReference type="EMBL" id="MEVL01000009">
    <property type="protein sequence ID" value="OGC62461.1"/>
    <property type="molecule type" value="Genomic_DNA"/>
</dbReference>
<evidence type="ECO:0008006" key="5">
    <source>
        <dbReference type="Google" id="ProtNLM"/>
    </source>
</evidence>
<accession>A0A1F4VZ71</accession>
<dbReference type="InterPro" id="IPR008969">
    <property type="entry name" value="CarboxyPept-like_regulatory"/>
</dbReference>
<dbReference type="AlphaFoldDB" id="A0A1F4VZ71"/>
<keyword evidence="1" id="KW-0832">Ubl conjugation</keyword>
<comment type="caution">
    <text evidence="3">The sequence shown here is derived from an EMBL/GenBank/DDBJ whole genome shotgun (WGS) entry which is preliminary data.</text>
</comment>